<dbReference type="CDD" id="cd18186">
    <property type="entry name" value="BTB_POZ_ZBTB_KLHL-like"/>
    <property type="match status" value="1"/>
</dbReference>
<dbReference type="PROSITE" id="PS50097">
    <property type="entry name" value="BTB"/>
    <property type="match status" value="1"/>
</dbReference>
<dbReference type="Proteomes" id="UP000814176">
    <property type="component" value="Unassembled WGS sequence"/>
</dbReference>
<keyword evidence="1" id="KW-0732">Signal</keyword>
<gene>
    <name evidence="3" type="ORF">C8Q71DRAFT_814562</name>
</gene>
<name>A0ABQ8K7Q1_9APHY</name>
<protein>
    <recommendedName>
        <fullName evidence="2">BTB domain-containing protein</fullName>
    </recommendedName>
</protein>
<dbReference type="RefSeq" id="XP_047775641.1">
    <property type="nucleotide sequence ID" value="XM_047926090.1"/>
</dbReference>
<feature type="signal peptide" evidence="1">
    <location>
        <begin position="1"/>
        <end position="29"/>
    </location>
</feature>
<dbReference type="InterPro" id="IPR000210">
    <property type="entry name" value="BTB/POZ_dom"/>
</dbReference>
<accession>A0ABQ8K7Q1</accession>
<dbReference type="Pfam" id="PF00651">
    <property type="entry name" value="BTB"/>
    <property type="match status" value="1"/>
</dbReference>
<evidence type="ECO:0000313" key="4">
    <source>
        <dbReference type="Proteomes" id="UP000814176"/>
    </source>
</evidence>
<feature type="chain" id="PRO_5046654123" description="BTB domain-containing protein" evidence="1">
    <location>
        <begin position="30"/>
        <end position="345"/>
    </location>
</feature>
<sequence length="345" mass="38912">MYAATFWRRLLPRSLFTLTSLSAANMANGIVPSRTEDGEVGLRRHPKYWLEDGSLVVRTQGDLFKVHRTILQRHSPVLSSLTGGTFQEEAGRTDGCPTLHLPDELGVDSADFETLLEHLYHDFPLGPDASFPRVASILRTSSKRQLDFPLLHELTRQRLESMVPSDPTAFYEVERPDDMLTLAVDYDVYTIQKALFYTIATHANLQHDEPEGLVPGVSAPKDAEPVEPSPANQFNLSPELTKRCQRLLDDLVAHFTPILFTVATAGHMACTDVFAEQWMPLVIQPALENSGLCRPLETLQTIIDLDWKAQGVCEECVRDKREEWKEEQGTVWEKMNGWLGLSEKQ</sequence>
<organism evidence="3 4">
    <name type="scientific">Rhodofomes roseus</name>
    <dbReference type="NCBI Taxonomy" id="34475"/>
    <lineage>
        <taxon>Eukaryota</taxon>
        <taxon>Fungi</taxon>
        <taxon>Dikarya</taxon>
        <taxon>Basidiomycota</taxon>
        <taxon>Agaricomycotina</taxon>
        <taxon>Agaricomycetes</taxon>
        <taxon>Polyporales</taxon>
        <taxon>Rhodofomes</taxon>
    </lineage>
</organism>
<proteinExistence type="predicted"/>
<feature type="domain" description="BTB" evidence="2">
    <location>
        <begin position="51"/>
        <end position="120"/>
    </location>
</feature>
<dbReference type="EMBL" id="JADCUA010000020">
    <property type="protein sequence ID" value="KAH9832875.1"/>
    <property type="molecule type" value="Genomic_DNA"/>
</dbReference>
<evidence type="ECO:0000259" key="2">
    <source>
        <dbReference type="PROSITE" id="PS50097"/>
    </source>
</evidence>
<keyword evidence="4" id="KW-1185">Reference proteome</keyword>
<evidence type="ECO:0000313" key="3">
    <source>
        <dbReference type="EMBL" id="KAH9832875.1"/>
    </source>
</evidence>
<dbReference type="GeneID" id="72006822"/>
<reference evidence="3 4" key="1">
    <citation type="journal article" date="2021" name="Environ. Microbiol.">
        <title>Gene family expansions and transcriptome signatures uncover fungal adaptations to wood decay.</title>
        <authorList>
            <person name="Hage H."/>
            <person name="Miyauchi S."/>
            <person name="Viragh M."/>
            <person name="Drula E."/>
            <person name="Min B."/>
            <person name="Chaduli D."/>
            <person name="Navarro D."/>
            <person name="Favel A."/>
            <person name="Norest M."/>
            <person name="Lesage-Meessen L."/>
            <person name="Balint B."/>
            <person name="Merenyi Z."/>
            <person name="de Eugenio L."/>
            <person name="Morin E."/>
            <person name="Martinez A.T."/>
            <person name="Baldrian P."/>
            <person name="Stursova M."/>
            <person name="Martinez M.J."/>
            <person name="Novotny C."/>
            <person name="Magnuson J.K."/>
            <person name="Spatafora J.W."/>
            <person name="Maurice S."/>
            <person name="Pangilinan J."/>
            <person name="Andreopoulos W."/>
            <person name="LaButti K."/>
            <person name="Hundley H."/>
            <person name="Na H."/>
            <person name="Kuo A."/>
            <person name="Barry K."/>
            <person name="Lipzen A."/>
            <person name="Henrissat B."/>
            <person name="Riley R."/>
            <person name="Ahrendt S."/>
            <person name="Nagy L.G."/>
            <person name="Grigoriev I.V."/>
            <person name="Martin F."/>
            <person name="Rosso M.N."/>
        </authorList>
    </citation>
    <scope>NUCLEOTIDE SEQUENCE [LARGE SCALE GENOMIC DNA]</scope>
    <source>
        <strain evidence="3 4">CIRM-BRFM 1785</strain>
    </source>
</reference>
<evidence type="ECO:0000256" key="1">
    <source>
        <dbReference type="SAM" id="SignalP"/>
    </source>
</evidence>
<comment type="caution">
    <text evidence="3">The sequence shown here is derived from an EMBL/GenBank/DDBJ whole genome shotgun (WGS) entry which is preliminary data.</text>
</comment>
<dbReference type="SUPFAM" id="SSF54695">
    <property type="entry name" value="POZ domain"/>
    <property type="match status" value="1"/>
</dbReference>
<dbReference type="Gene3D" id="3.30.710.10">
    <property type="entry name" value="Potassium Channel Kv1.1, Chain A"/>
    <property type="match status" value="1"/>
</dbReference>
<dbReference type="InterPro" id="IPR011333">
    <property type="entry name" value="SKP1/BTB/POZ_sf"/>
</dbReference>